<reference evidence="1" key="2">
    <citation type="submission" date="2018-05" db="EMBL/GenBank/DDBJ databases">
        <title>OgluRS3 (Oryza glumaepatula Reference Sequence Version 3).</title>
        <authorList>
            <person name="Zhang J."/>
            <person name="Kudrna D."/>
            <person name="Lee S."/>
            <person name="Talag J."/>
            <person name="Welchert J."/>
            <person name="Wing R.A."/>
        </authorList>
    </citation>
    <scope>NUCLEOTIDE SEQUENCE [LARGE SCALE GENOMIC DNA]</scope>
</reference>
<dbReference type="HOGENOM" id="CLU_1542466_0_0_1"/>
<reference evidence="1" key="1">
    <citation type="submission" date="2015-04" db="UniProtKB">
        <authorList>
            <consortium name="EnsemblPlants"/>
        </authorList>
    </citation>
    <scope>IDENTIFICATION</scope>
</reference>
<dbReference type="EnsemblPlants" id="OGLUM06G08560.1">
    <property type="protein sequence ID" value="OGLUM06G08560.1"/>
    <property type="gene ID" value="OGLUM06G08560"/>
</dbReference>
<evidence type="ECO:0000313" key="2">
    <source>
        <dbReference type="Proteomes" id="UP000026961"/>
    </source>
</evidence>
<accession>A0A0E0A722</accession>
<organism evidence="1">
    <name type="scientific">Oryza glumipatula</name>
    <dbReference type="NCBI Taxonomy" id="40148"/>
    <lineage>
        <taxon>Eukaryota</taxon>
        <taxon>Viridiplantae</taxon>
        <taxon>Streptophyta</taxon>
        <taxon>Embryophyta</taxon>
        <taxon>Tracheophyta</taxon>
        <taxon>Spermatophyta</taxon>
        <taxon>Magnoliopsida</taxon>
        <taxon>Liliopsida</taxon>
        <taxon>Poales</taxon>
        <taxon>Poaceae</taxon>
        <taxon>BOP clade</taxon>
        <taxon>Oryzoideae</taxon>
        <taxon>Oryzeae</taxon>
        <taxon>Oryzinae</taxon>
        <taxon>Oryza</taxon>
    </lineage>
</organism>
<keyword evidence="2" id="KW-1185">Reference proteome</keyword>
<dbReference type="Gramene" id="OGLUM06G08560.1">
    <property type="protein sequence ID" value="OGLUM06G08560.1"/>
    <property type="gene ID" value="OGLUM06G08560"/>
</dbReference>
<dbReference type="Proteomes" id="UP000026961">
    <property type="component" value="Chromosome 6"/>
</dbReference>
<name>A0A0E0A722_9ORYZ</name>
<protein>
    <submittedName>
        <fullName evidence="1">Uncharacterized protein</fullName>
    </submittedName>
</protein>
<dbReference type="AlphaFoldDB" id="A0A0E0A722"/>
<evidence type="ECO:0000313" key="1">
    <source>
        <dbReference type="EnsemblPlants" id="OGLUM06G08560.1"/>
    </source>
</evidence>
<sequence length="174" mass="18742">MRDEMTARQRPQEGHDASSVIVAGPVEAGLGFHPPLTTCESTTDAAKLHHRPTSADMWDHCTGVPCRPAFVRRRPHRTHRQLLLLLEPCPPPSPLVAPPRAIPASTAGRTNLAIACSLRLAGDDGRSLKELVGGGNDVEVVNGEDERRTAKHDDRVEWEAVGVGSSMGKGRRVG</sequence>
<proteinExistence type="predicted"/>